<organism evidence="1 2">
    <name type="scientific">Variovorax robiniae</name>
    <dbReference type="NCBI Taxonomy" id="1836199"/>
    <lineage>
        <taxon>Bacteria</taxon>
        <taxon>Pseudomonadati</taxon>
        <taxon>Pseudomonadota</taxon>
        <taxon>Betaproteobacteria</taxon>
        <taxon>Burkholderiales</taxon>
        <taxon>Comamonadaceae</taxon>
        <taxon>Variovorax</taxon>
    </lineage>
</organism>
<sequence>MLNTAANLWRSASLTPDERSICFAGGLMACMLPAAVSPLGAVRIEGAIHEWGVRANAAG</sequence>
<evidence type="ECO:0000313" key="2">
    <source>
        <dbReference type="Proteomes" id="UP001367030"/>
    </source>
</evidence>
<reference evidence="1 2" key="1">
    <citation type="submission" date="2024-03" db="EMBL/GenBank/DDBJ databases">
        <title>Novel species of the genus Variovorax.</title>
        <authorList>
            <person name="Liu Q."/>
            <person name="Xin Y.-H."/>
        </authorList>
    </citation>
    <scope>NUCLEOTIDE SEQUENCE [LARGE SCALE GENOMIC DNA]</scope>
    <source>
        <strain evidence="1 2">KACC 18901</strain>
    </source>
</reference>
<proteinExistence type="predicted"/>
<protein>
    <submittedName>
        <fullName evidence="1">Uncharacterized protein</fullName>
    </submittedName>
</protein>
<dbReference type="RefSeq" id="WP_340338087.1">
    <property type="nucleotide sequence ID" value="NZ_JBBKZS010000014.1"/>
</dbReference>
<comment type="caution">
    <text evidence="1">The sequence shown here is derived from an EMBL/GenBank/DDBJ whole genome shotgun (WGS) entry which is preliminary data.</text>
</comment>
<evidence type="ECO:0000313" key="1">
    <source>
        <dbReference type="EMBL" id="MEJ8858018.1"/>
    </source>
</evidence>
<dbReference type="Proteomes" id="UP001367030">
    <property type="component" value="Unassembled WGS sequence"/>
</dbReference>
<gene>
    <name evidence="1" type="ORF">WKW79_25840</name>
</gene>
<dbReference type="EMBL" id="JBBKZS010000014">
    <property type="protein sequence ID" value="MEJ8858018.1"/>
    <property type="molecule type" value="Genomic_DNA"/>
</dbReference>
<name>A0ABU8XDV0_9BURK</name>
<keyword evidence="2" id="KW-1185">Reference proteome</keyword>
<accession>A0ABU8XDV0</accession>